<name>A0A1E3NIH5_9ASCO</name>
<evidence type="ECO:0000256" key="2">
    <source>
        <dbReference type="ARBA" id="ARBA00050878"/>
    </source>
</evidence>
<dbReference type="EMBL" id="KV454004">
    <property type="protein sequence ID" value="ODQ45886.1"/>
    <property type="molecule type" value="Genomic_DNA"/>
</dbReference>
<evidence type="ECO:0000256" key="5">
    <source>
        <dbReference type="ARBA" id="ARBA00079693"/>
    </source>
</evidence>
<dbReference type="EC" id="1.1.1.358" evidence="4"/>
<keyword evidence="1" id="KW-0560">Oxidoreductase</keyword>
<comment type="catalytic activity">
    <reaction evidence="2">
        <text>(R)-pantolactone + NADP(+) = 2-dehydropantolactone + NADPH + H(+)</text>
        <dbReference type="Rhea" id="RHEA:18981"/>
        <dbReference type="ChEBI" id="CHEBI:15378"/>
        <dbReference type="ChEBI" id="CHEBI:16719"/>
        <dbReference type="ChEBI" id="CHEBI:18395"/>
        <dbReference type="ChEBI" id="CHEBI:57783"/>
        <dbReference type="ChEBI" id="CHEBI:58349"/>
        <dbReference type="EC" id="1.1.1.358"/>
    </reaction>
</comment>
<dbReference type="RefSeq" id="XP_019016999.1">
    <property type="nucleotide sequence ID" value="XM_019161481.1"/>
</dbReference>
<dbReference type="FunFam" id="3.20.20.100:FF:000002">
    <property type="entry name" value="2,5-diketo-D-gluconic acid reductase A"/>
    <property type="match status" value="1"/>
</dbReference>
<dbReference type="PRINTS" id="PR00069">
    <property type="entry name" value="ALDKETRDTASE"/>
</dbReference>
<dbReference type="OrthoDB" id="416253at2759"/>
<evidence type="ECO:0000256" key="1">
    <source>
        <dbReference type="ARBA" id="ARBA00023002"/>
    </source>
</evidence>
<dbReference type="Proteomes" id="UP000094455">
    <property type="component" value="Unassembled WGS sequence"/>
</dbReference>
<reference evidence="11 12" key="1">
    <citation type="journal article" date="2016" name="Proc. Natl. Acad. Sci. U.S.A.">
        <title>Comparative genomics of biotechnologically important yeasts.</title>
        <authorList>
            <person name="Riley R."/>
            <person name="Haridas S."/>
            <person name="Wolfe K.H."/>
            <person name="Lopes M.R."/>
            <person name="Hittinger C.T."/>
            <person name="Goeker M."/>
            <person name="Salamov A.A."/>
            <person name="Wisecaver J.H."/>
            <person name="Long T.M."/>
            <person name="Calvey C.H."/>
            <person name="Aerts A.L."/>
            <person name="Barry K.W."/>
            <person name="Choi C."/>
            <person name="Clum A."/>
            <person name="Coughlan A.Y."/>
            <person name="Deshpande S."/>
            <person name="Douglass A.P."/>
            <person name="Hanson S.J."/>
            <person name="Klenk H.-P."/>
            <person name="LaButti K.M."/>
            <person name="Lapidus A."/>
            <person name="Lindquist E.A."/>
            <person name="Lipzen A.M."/>
            <person name="Meier-Kolthoff J.P."/>
            <person name="Ohm R.A."/>
            <person name="Otillar R.P."/>
            <person name="Pangilinan J.L."/>
            <person name="Peng Y."/>
            <person name="Rokas A."/>
            <person name="Rosa C.A."/>
            <person name="Scheuner C."/>
            <person name="Sibirny A.A."/>
            <person name="Slot J.C."/>
            <person name="Stielow J.B."/>
            <person name="Sun H."/>
            <person name="Kurtzman C.P."/>
            <person name="Blackwell M."/>
            <person name="Grigoriev I.V."/>
            <person name="Jeffries T.W."/>
        </authorList>
    </citation>
    <scope>NUCLEOTIDE SEQUENCE [LARGE SCALE GENOMIC DNA]</scope>
    <source>
        <strain evidence="11 12">NRRL Y-2026</strain>
    </source>
</reference>
<dbReference type="Pfam" id="PF00248">
    <property type="entry name" value="Aldo_ket_red"/>
    <property type="match status" value="1"/>
</dbReference>
<dbReference type="PROSITE" id="PS00062">
    <property type="entry name" value="ALDOKETO_REDUCTASE_2"/>
    <property type="match status" value="1"/>
</dbReference>
<sequence length="315" mass="36022">MTLAKIPTFTLARTGAAIPALGFGSGSKHRIKKWENAEKTGEAPLDADIVDVLSNAIKAGFTHLDGAETYTTRGELALAVRNSGVPREQLWITDKFDQGWPHYDRKSPSPSGPRESVLKGLETFQMEYYDLFLIHAQFFREDLVGLSIVEAWQQLEQCYEEGLVKNIGVSNFDVQHLQQIVDAAKYKPQVNQIEYNLYLQNQTEGIADYCRKHEIQLEAYCPLTPILDARINDENHPLKPVIREMADKYNVSPNILALRWVYQSGVIPITTSSNFERMKQTFQIFDFELSEKDFNTLKSIGQTYTVRTHFNQYFD</sequence>
<evidence type="ECO:0000256" key="8">
    <source>
        <dbReference type="PIRSR" id="PIRSR000097-2"/>
    </source>
</evidence>
<dbReference type="GeneID" id="30178168"/>
<proteinExistence type="predicted"/>
<dbReference type="Gene3D" id="3.20.20.100">
    <property type="entry name" value="NADP-dependent oxidoreductase domain"/>
    <property type="match status" value="1"/>
</dbReference>
<feature type="binding site" evidence="8">
    <location>
        <position position="135"/>
    </location>
    <ligand>
        <name>substrate</name>
    </ligand>
</feature>
<dbReference type="InterPro" id="IPR036812">
    <property type="entry name" value="NAD(P)_OxRdtase_dom_sf"/>
</dbReference>
<accession>A0A1E3NIH5</accession>
<evidence type="ECO:0000313" key="11">
    <source>
        <dbReference type="EMBL" id="ODQ45886.1"/>
    </source>
</evidence>
<feature type="domain" description="NADP-dependent oxidoreductase" evidence="10">
    <location>
        <begin position="45"/>
        <end position="300"/>
    </location>
</feature>
<evidence type="ECO:0000259" key="10">
    <source>
        <dbReference type="Pfam" id="PF00248"/>
    </source>
</evidence>
<comment type="catalytic activity">
    <reaction evidence="3">
        <text>isatin + NADPH + H(+) = 3-hydroxyindolin-2-one + NADP(+)</text>
        <dbReference type="Rhea" id="RHEA:68608"/>
        <dbReference type="ChEBI" id="CHEBI:15378"/>
        <dbReference type="ChEBI" id="CHEBI:27539"/>
        <dbReference type="ChEBI" id="CHEBI:28536"/>
        <dbReference type="ChEBI" id="CHEBI:57783"/>
        <dbReference type="ChEBI" id="CHEBI:58349"/>
    </reaction>
</comment>
<evidence type="ECO:0000256" key="7">
    <source>
        <dbReference type="PIRSR" id="PIRSR000097-1"/>
    </source>
</evidence>
<gene>
    <name evidence="11" type="ORF">PICMEDRAFT_17144</name>
</gene>
<dbReference type="InterPro" id="IPR018170">
    <property type="entry name" value="Aldo/ket_reductase_CS"/>
</dbReference>
<protein>
    <recommendedName>
        <fullName evidence="5">2-dehydropantolactone reductase</fullName>
        <ecNumber evidence="4">1.1.1.358</ecNumber>
    </recommendedName>
    <alternativeName>
        <fullName evidence="5">2-dehydropantolactone reductase</fullName>
    </alternativeName>
    <alternativeName>
        <fullName evidence="6">Ketopantoyl-lactone reductase</fullName>
    </alternativeName>
</protein>
<dbReference type="SUPFAM" id="SSF51430">
    <property type="entry name" value="NAD(P)-linked oxidoreductase"/>
    <property type="match status" value="1"/>
</dbReference>
<dbReference type="GO" id="GO:0042180">
    <property type="term" value="P:ketone metabolic process"/>
    <property type="evidence" value="ECO:0007669"/>
    <property type="project" value="UniProtKB-ARBA"/>
</dbReference>
<dbReference type="PANTHER" id="PTHR11732">
    <property type="entry name" value="ALDO/KETO REDUCTASE"/>
    <property type="match status" value="1"/>
</dbReference>
<dbReference type="STRING" id="763406.A0A1E3NIH5"/>
<dbReference type="PIRSF" id="PIRSF000097">
    <property type="entry name" value="AKR"/>
    <property type="match status" value="1"/>
</dbReference>
<evidence type="ECO:0000313" key="12">
    <source>
        <dbReference type="Proteomes" id="UP000094455"/>
    </source>
</evidence>
<dbReference type="GO" id="GO:0047011">
    <property type="term" value="F:2-dehydropantolactone reductase (A-specific) activity"/>
    <property type="evidence" value="ECO:0007669"/>
    <property type="project" value="UniProtKB-ARBA"/>
</dbReference>
<evidence type="ECO:0000256" key="3">
    <source>
        <dbReference type="ARBA" id="ARBA00051098"/>
    </source>
</evidence>
<evidence type="ECO:0000256" key="6">
    <source>
        <dbReference type="ARBA" id="ARBA00081322"/>
    </source>
</evidence>
<keyword evidence="12" id="KW-1185">Reference proteome</keyword>
<dbReference type="InterPro" id="IPR023210">
    <property type="entry name" value="NADP_OxRdtase_dom"/>
</dbReference>
<evidence type="ECO:0000256" key="4">
    <source>
        <dbReference type="ARBA" id="ARBA00066965"/>
    </source>
</evidence>
<feature type="site" description="Lowers pKa of active site Tyr" evidence="9">
    <location>
        <position position="95"/>
    </location>
</feature>
<feature type="active site" description="Proton donor" evidence="7">
    <location>
        <position position="70"/>
    </location>
</feature>
<dbReference type="AlphaFoldDB" id="A0A1E3NIH5"/>
<dbReference type="InterPro" id="IPR020471">
    <property type="entry name" value="AKR"/>
</dbReference>
<evidence type="ECO:0000256" key="9">
    <source>
        <dbReference type="PIRSR" id="PIRSR000097-3"/>
    </source>
</evidence>
<organism evidence="11 12">
    <name type="scientific">Pichia membranifaciens NRRL Y-2026</name>
    <dbReference type="NCBI Taxonomy" id="763406"/>
    <lineage>
        <taxon>Eukaryota</taxon>
        <taxon>Fungi</taxon>
        <taxon>Dikarya</taxon>
        <taxon>Ascomycota</taxon>
        <taxon>Saccharomycotina</taxon>
        <taxon>Pichiomycetes</taxon>
        <taxon>Pichiales</taxon>
        <taxon>Pichiaceae</taxon>
        <taxon>Pichia</taxon>
    </lineage>
</organism>